<feature type="transmembrane region" description="Helical" evidence="2">
    <location>
        <begin position="27"/>
        <end position="46"/>
    </location>
</feature>
<dbReference type="EMBL" id="VXIV02002554">
    <property type="protein sequence ID" value="KAF6024619.1"/>
    <property type="molecule type" value="Genomic_DNA"/>
</dbReference>
<keyword evidence="2" id="KW-1133">Transmembrane helix</keyword>
<feature type="transmembrane region" description="Helical" evidence="2">
    <location>
        <begin position="58"/>
        <end position="83"/>
    </location>
</feature>
<evidence type="ECO:0000256" key="2">
    <source>
        <dbReference type="SAM" id="Phobius"/>
    </source>
</evidence>
<feature type="region of interest" description="Disordered" evidence="1">
    <location>
        <begin position="138"/>
        <end position="179"/>
    </location>
</feature>
<accession>A0A7J7JE97</accession>
<feature type="compositionally biased region" description="Polar residues" evidence="1">
    <location>
        <begin position="155"/>
        <end position="179"/>
    </location>
</feature>
<dbReference type="Proteomes" id="UP000593567">
    <property type="component" value="Unassembled WGS sequence"/>
</dbReference>
<gene>
    <name evidence="3" type="ORF">EB796_017063</name>
</gene>
<keyword evidence="2" id="KW-0472">Membrane</keyword>
<protein>
    <submittedName>
        <fullName evidence="3">Uncharacterized protein</fullName>
    </submittedName>
</protein>
<name>A0A7J7JE97_BUGNE</name>
<feature type="region of interest" description="Disordered" evidence="1">
    <location>
        <begin position="267"/>
        <end position="287"/>
    </location>
</feature>
<evidence type="ECO:0000256" key="1">
    <source>
        <dbReference type="SAM" id="MobiDB-lite"/>
    </source>
</evidence>
<comment type="caution">
    <text evidence="3">The sequence shown here is derived from an EMBL/GenBank/DDBJ whole genome shotgun (WGS) entry which is preliminary data.</text>
</comment>
<organism evidence="3 4">
    <name type="scientific">Bugula neritina</name>
    <name type="common">Brown bryozoan</name>
    <name type="synonym">Sertularia neritina</name>
    <dbReference type="NCBI Taxonomy" id="10212"/>
    <lineage>
        <taxon>Eukaryota</taxon>
        <taxon>Metazoa</taxon>
        <taxon>Spiralia</taxon>
        <taxon>Lophotrochozoa</taxon>
        <taxon>Bryozoa</taxon>
        <taxon>Gymnolaemata</taxon>
        <taxon>Cheilostomatida</taxon>
        <taxon>Flustrina</taxon>
        <taxon>Buguloidea</taxon>
        <taxon>Bugulidae</taxon>
        <taxon>Bugula</taxon>
    </lineage>
</organism>
<dbReference type="AlphaFoldDB" id="A0A7J7JE97"/>
<evidence type="ECO:0000313" key="4">
    <source>
        <dbReference type="Proteomes" id="UP000593567"/>
    </source>
</evidence>
<keyword evidence="4" id="KW-1185">Reference proteome</keyword>
<keyword evidence="2" id="KW-0812">Transmembrane</keyword>
<sequence>MYRFAKEKVKACDETGLNMYRTLMEDYLKPLIIYAASFVITHFMQILNRIHQTNHEPYYGLIATHVFFHCSYGVILSTLFILLNGYREFSREKLAEGLKEHRKIISFKLHNLRSKNSKTTKPRVTWKVETFNEFTIPPTTPRFTKSKQPADGESVNLNNNQKQELSSQTSMTTPHNKVTTPTSYISAETHSQNCTSSLSLSRELGLQNRCFKIESNSTIKVNNSSTHDKLNLGSERSLESLGDVRGLGDGASANSLNKFLANPTCGSSADVSSLPESDEAQSDTISGSDESVYIDCVDSLELNFECDGESMHANNVESP</sequence>
<evidence type="ECO:0000313" key="3">
    <source>
        <dbReference type="EMBL" id="KAF6024619.1"/>
    </source>
</evidence>
<reference evidence="3" key="1">
    <citation type="submission" date="2020-06" db="EMBL/GenBank/DDBJ databases">
        <title>Draft genome of Bugula neritina, a colonial animal packing powerful symbionts and potential medicines.</title>
        <authorList>
            <person name="Rayko M."/>
        </authorList>
    </citation>
    <scope>NUCLEOTIDE SEQUENCE [LARGE SCALE GENOMIC DNA]</scope>
    <source>
        <strain evidence="3">Kwan_BN1</strain>
    </source>
</reference>
<proteinExistence type="predicted"/>